<evidence type="ECO:0000256" key="5">
    <source>
        <dbReference type="PIRNR" id="PIRNR000477"/>
    </source>
</evidence>
<dbReference type="AlphaFoldDB" id="A0A933SIK8"/>
<evidence type="ECO:0000256" key="2">
    <source>
        <dbReference type="ARBA" id="ARBA00006751"/>
    </source>
</evidence>
<evidence type="ECO:0000313" key="7">
    <source>
        <dbReference type="EMBL" id="MBI5170963.1"/>
    </source>
</evidence>
<dbReference type="InterPro" id="IPR011268">
    <property type="entry name" value="Purine_phosphorylase"/>
</dbReference>
<dbReference type="Pfam" id="PF01048">
    <property type="entry name" value="PNP_UDP_1"/>
    <property type="match status" value="1"/>
</dbReference>
<dbReference type="InterPro" id="IPR035994">
    <property type="entry name" value="Nucleoside_phosphorylase_sf"/>
</dbReference>
<keyword evidence="4 5" id="KW-0808">Transferase</keyword>
<dbReference type="Gene3D" id="3.40.50.1580">
    <property type="entry name" value="Nucleoside phosphorylase domain"/>
    <property type="match status" value="1"/>
</dbReference>
<feature type="domain" description="Nucleoside phosphorylase" evidence="6">
    <location>
        <begin position="26"/>
        <end position="271"/>
    </location>
</feature>
<dbReference type="EC" id="2.4.2.1" evidence="5"/>
<proteinExistence type="inferred from homology"/>
<comment type="function">
    <text evidence="5">The purine nucleoside phosphorylases catalyze the phosphorolytic breakdown of the N-glycosidic bond in the beta-(deoxy)ribonucleoside molecules, with the formation of the corresponding free purine bases and pentose-1-phosphate.</text>
</comment>
<comment type="caution">
    <text evidence="7">The sequence shown here is derived from an EMBL/GenBank/DDBJ whole genome shotgun (WGS) entry which is preliminary data.</text>
</comment>
<dbReference type="SUPFAM" id="SSF53167">
    <property type="entry name" value="Purine and uridine phosphorylases"/>
    <property type="match status" value="1"/>
</dbReference>
<dbReference type="InterPro" id="IPR000845">
    <property type="entry name" value="Nucleoside_phosphorylase_d"/>
</dbReference>
<keyword evidence="3 5" id="KW-0328">Glycosyltransferase</keyword>
<reference evidence="7" key="1">
    <citation type="submission" date="2020-07" db="EMBL/GenBank/DDBJ databases">
        <title>Huge and variable diversity of episymbiotic CPR bacteria and DPANN archaea in groundwater ecosystems.</title>
        <authorList>
            <person name="He C.Y."/>
            <person name="Keren R."/>
            <person name="Whittaker M."/>
            <person name="Farag I.F."/>
            <person name="Doudna J."/>
            <person name="Cate J.H.D."/>
            <person name="Banfield J.F."/>
        </authorList>
    </citation>
    <scope>NUCLEOTIDE SEQUENCE</scope>
    <source>
        <strain evidence="7">NC_groundwater_1813_Pr3_B-0.1um_71_17</strain>
    </source>
</reference>
<name>A0A933SIK8_UNCEI</name>
<dbReference type="PANTHER" id="PTHR11904">
    <property type="entry name" value="METHYLTHIOADENOSINE/PURINE NUCLEOSIDE PHOSPHORYLASE"/>
    <property type="match status" value="1"/>
</dbReference>
<dbReference type="NCBIfam" id="NF006054">
    <property type="entry name" value="PRK08202.1"/>
    <property type="match status" value="1"/>
</dbReference>
<accession>A0A933SIK8</accession>
<dbReference type="NCBIfam" id="TIGR01697">
    <property type="entry name" value="PNPH-PUNA-XAPA"/>
    <property type="match status" value="1"/>
</dbReference>
<dbReference type="EMBL" id="JACRIW010000113">
    <property type="protein sequence ID" value="MBI5170963.1"/>
    <property type="molecule type" value="Genomic_DNA"/>
</dbReference>
<dbReference type="Proteomes" id="UP000696931">
    <property type="component" value="Unassembled WGS sequence"/>
</dbReference>
<protein>
    <recommendedName>
        <fullName evidence="5">Purine nucleoside phosphorylase</fullName>
        <ecNumber evidence="5">2.4.2.1</ecNumber>
    </recommendedName>
    <alternativeName>
        <fullName evidence="5">Inosine-guanosine phosphorylase</fullName>
    </alternativeName>
</protein>
<evidence type="ECO:0000256" key="3">
    <source>
        <dbReference type="ARBA" id="ARBA00022676"/>
    </source>
</evidence>
<gene>
    <name evidence="7" type="ORF">HZA61_15850</name>
</gene>
<comment type="similarity">
    <text evidence="2 5">Belongs to the PNP/MTAP phosphorylase family.</text>
</comment>
<dbReference type="GO" id="GO:0004731">
    <property type="term" value="F:purine-nucleoside phosphorylase activity"/>
    <property type="evidence" value="ECO:0007669"/>
    <property type="project" value="UniProtKB-EC"/>
</dbReference>
<sequence>MASELVEHIREAALYVKSRTKLVPEVGIILGTGLGDFANALELDTVVHYSEIPHWPSSTVESHAGELHIGTLAGRTVAVMKGRVHFYEGYTMQEVSFPVRVLKALGCHTLVVTNACGGMNPDMPPGTIVVTKDHINLMGDNPLRGVNDDELGVRFPDMSEPYSRVLIELAERVARDEKIPLQRGVFVAVAGPNLETPAEYRFLRGIGADVVGMSLVPENLAAVHGGQRVLAFNVVTDACLPDALHPCDIAAVLAVAARTAPSLQRLLTGVLARLDEAKPQA</sequence>
<evidence type="ECO:0000256" key="4">
    <source>
        <dbReference type="ARBA" id="ARBA00022679"/>
    </source>
</evidence>
<dbReference type="PIRSF" id="PIRSF000477">
    <property type="entry name" value="PurNPase"/>
    <property type="match status" value="1"/>
</dbReference>
<evidence type="ECO:0000256" key="1">
    <source>
        <dbReference type="ARBA" id="ARBA00005058"/>
    </source>
</evidence>
<evidence type="ECO:0000259" key="6">
    <source>
        <dbReference type="Pfam" id="PF01048"/>
    </source>
</evidence>
<dbReference type="CDD" id="cd09009">
    <property type="entry name" value="PNP-EcPNPII_like"/>
    <property type="match status" value="1"/>
</dbReference>
<organism evidence="7 8">
    <name type="scientific">Eiseniibacteriota bacterium</name>
    <dbReference type="NCBI Taxonomy" id="2212470"/>
    <lineage>
        <taxon>Bacteria</taxon>
        <taxon>Candidatus Eiseniibacteriota</taxon>
    </lineage>
</organism>
<evidence type="ECO:0000313" key="8">
    <source>
        <dbReference type="Proteomes" id="UP000696931"/>
    </source>
</evidence>
<comment type="pathway">
    <text evidence="1 5">Purine metabolism; purine nucleoside salvage.</text>
</comment>
<dbReference type="GO" id="GO:0005737">
    <property type="term" value="C:cytoplasm"/>
    <property type="evidence" value="ECO:0007669"/>
    <property type="project" value="TreeGrafter"/>
</dbReference>
<dbReference type="PANTHER" id="PTHR11904:SF9">
    <property type="entry name" value="PURINE NUCLEOSIDE PHOSPHORYLASE-RELATED"/>
    <property type="match status" value="1"/>
</dbReference>
<dbReference type="GO" id="GO:0009116">
    <property type="term" value="P:nucleoside metabolic process"/>
    <property type="evidence" value="ECO:0007669"/>
    <property type="project" value="InterPro"/>
</dbReference>